<proteinExistence type="predicted"/>
<protein>
    <recommendedName>
        <fullName evidence="2">Abhydrolase domain-containing 18</fullName>
    </recommendedName>
</protein>
<dbReference type="SUPFAM" id="SSF53474">
    <property type="entry name" value="alpha/beta-Hydrolases"/>
    <property type="match status" value="1"/>
</dbReference>
<evidence type="ECO:0008006" key="2">
    <source>
        <dbReference type="Google" id="ProtNLM"/>
    </source>
</evidence>
<evidence type="ECO:0000313" key="1">
    <source>
        <dbReference type="EMBL" id="HFB54709.1"/>
    </source>
</evidence>
<dbReference type="InterPro" id="IPR029058">
    <property type="entry name" value="AB_hydrolase_fold"/>
</dbReference>
<dbReference type="Proteomes" id="UP000886042">
    <property type="component" value="Unassembled WGS sequence"/>
</dbReference>
<comment type="caution">
    <text evidence="1">The sequence shown here is derived from an EMBL/GenBank/DDBJ whole genome shotgun (WGS) entry which is preliminary data.</text>
</comment>
<accession>A0A7C3FXS3</accession>
<dbReference type="Gene3D" id="3.40.50.1820">
    <property type="entry name" value="alpha/beta hydrolase"/>
    <property type="match status" value="1"/>
</dbReference>
<organism evidence="1">
    <name type="scientific">Hellea balneolensis</name>
    <dbReference type="NCBI Taxonomy" id="287478"/>
    <lineage>
        <taxon>Bacteria</taxon>
        <taxon>Pseudomonadati</taxon>
        <taxon>Pseudomonadota</taxon>
        <taxon>Alphaproteobacteria</taxon>
        <taxon>Maricaulales</taxon>
        <taxon>Robiginitomaculaceae</taxon>
        <taxon>Hellea</taxon>
    </lineage>
</organism>
<sequence>MHKNLHPGRASLPTRAMKSPLGKLIARPWLDVCVLYFLKSWFFPLSRLWAAARIAEGDVDKFIEHVPLSKPGPRKRKQIAKALYQFDRQRLKAFSTEQLWNTYFFGPEDVAPERLPIVEDMRLDNRTAYNTTRKLFRPLKRLVQTSVQVSPPTPEEVTKRYGRDGHKLDALFALPNTLPKVDVSRSIPTEYGRDYWIRFASSSIEMNDIVTARVFEPQDATHPPTLIFGHGICVEADHYHQLLDEITDLVKMGIRVIKPEAPWHGRRVLPGHYGGEQLLSAIPLSMIEFMAAQHKDWASMIQWSRETSTGAIAIGGSSLGAQTAKLIAAKARDWPEHLRPDALFIVAHCAELAETALDSSLSDIWNIGRAMKDQGWTHALEKDWLEKLDATHPPCMSGDNIISITGLRDTVTPARSAAQQLDTWSVPDANRFVYQRGHFSIPLGIIHDIAPLQKLADILHAQSPKKNRDAS</sequence>
<gene>
    <name evidence="1" type="ORF">ENJ46_02200</name>
</gene>
<reference evidence="1" key="1">
    <citation type="journal article" date="2020" name="mSystems">
        <title>Genome- and Community-Level Interaction Insights into Carbon Utilization and Element Cycling Functions of Hydrothermarchaeota in Hydrothermal Sediment.</title>
        <authorList>
            <person name="Zhou Z."/>
            <person name="Liu Y."/>
            <person name="Xu W."/>
            <person name="Pan J."/>
            <person name="Luo Z.H."/>
            <person name="Li M."/>
        </authorList>
    </citation>
    <scope>NUCLEOTIDE SEQUENCE [LARGE SCALE GENOMIC DNA]</scope>
    <source>
        <strain evidence="1">HyVt-489</strain>
    </source>
</reference>
<name>A0A7C3FXS3_9PROT</name>
<dbReference type="EMBL" id="DRMN01000148">
    <property type="protein sequence ID" value="HFB54709.1"/>
    <property type="molecule type" value="Genomic_DNA"/>
</dbReference>
<dbReference type="AlphaFoldDB" id="A0A7C3FXS3"/>